<reference evidence="1 2" key="1">
    <citation type="journal article" date="2013" name="PLoS ONE">
        <title>Complete Genome Analysis of a Haemophilus parasuis Serovar 12 Strain from China.</title>
        <authorList>
            <person name="Li Y."/>
            <person name="Kwok A.H."/>
            <person name="Jiang J."/>
            <person name="Zou Y."/>
            <person name="Zheng F."/>
            <person name="Chen P."/>
            <person name="Hou C."/>
            <person name="Leung F.C."/>
            <person name="Jiang P."/>
        </authorList>
    </citation>
    <scope>NUCLEOTIDE SEQUENCE [LARGE SCALE GENOMIC DNA]</scope>
    <source>
        <strain evidence="1 2">ZJ0906</strain>
    </source>
</reference>
<dbReference type="KEGG" id="hpaz:K756_02725"/>
<dbReference type="InterPro" id="IPR018880">
    <property type="entry name" value="Phage_P4_Ash"/>
</dbReference>
<evidence type="ECO:0008006" key="3">
    <source>
        <dbReference type="Google" id="ProtNLM"/>
    </source>
</evidence>
<organism evidence="1 2">
    <name type="scientific">Glaesserella parasuis ZJ0906</name>
    <dbReference type="NCBI Taxonomy" id="1322346"/>
    <lineage>
        <taxon>Bacteria</taxon>
        <taxon>Pseudomonadati</taxon>
        <taxon>Pseudomonadota</taxon>
        <taxon>Gammaproteobacteria</taxon>
        <taxon>Pasteurellales</taxon>
        <taxon>Pasteurellaceae</taxon>
        <taxon>Glaesserella</taxon>
    </lineage>
</organism>
<sequence>MKNHIVNINRDITLFHLKINLNENISLYKMLSEIYPAHVVAKSTTEPENSNDLLMANSTPRACFFIRSTRTPKERLERLSMVACNGKGFALCCVPLVAVSQPVTRYRPNPEKFSGSLHKSLMELSAMIYKFLCLNRTKHTYNQETLYIQADSEEQARLQLSADYRLLLDRPIAKFRANHTACHQVKGGIYA</sequence>
<dbReference type="Pfam" id="PF10554">
    <property type="entry name" value="Phage_ASH"/>
    <property type="match status" value="1"/>
</dbReference>
<dbReference type="EMBL" id="CP005384">
    <property type="protein sequence ID" value="AGO15787.1"/>
    <property type="molecule type" value="Genomic_DNA"/>
</dbReference>
<dbReference type="NCBIfam" id="NF033153">
    <property type="entry name" value="phage_ICD_like"/>
    <property type="match status" value="1"/>
</dbReference>
<gene>
    <name evidence="1" type="ORF">K756_02725</name>
</gene>
<accession>A0A806J1M0</accession>
<evidence type="ECO:0000313" key="1">
    <source>
        <dbReference type="EMBL" id="AGO15787.1"/>
    </source>
</evidence>
<evidence type="ECO:0000313" key="2">
    <source>
        <dbReference type="Proteomes" id="UP000014672"/>
    </source>
</evidence>
<protein>
    <recommendedName>
        <fullName evidence="3">Host cell division inhibitor Icd-like protein</fullName>
    </recommendedName>
</protein>
<dbReference type="AlphaFoldDB" id="A0A806J1M0"/>
<name>A0A806J1M0_GLAPU</name>
<proteinExistence type="predicted"/>
<dbReference type="Proteomes" id="UP000014672">
    <property type="component" value="Chromosome"/>
</dbReference>